<dbReference type="InterPro" id="IPR017896">
    <property type="entry name" value="4Fe4S_Fe-S-bd"/>
</dbReference>
<keyword evidence="1 6" id="KW-0813">Transport</keyword>
<comment type="caution">
    <text evidence="9">The sequence shown here is derived from an EMBL/GenBank/DDBJ whole genome shotgun (WGS) entry which is preliminary data.</text>
</comment>
<dbReference type="AlphaFoldDB" id="A0A4S2DH89"/>
<evidence type="ECO:0000259" key="8">
    <source>
        <dbReference type="PROSITE" id="PS51379"/>
    </source>
</evidence>
<proteinExistence type="predicted"/>
<dbReference type="InterPro" id="IPR001080">
    <property type="entry name" value="3Fe4S_ferredoxin"/>
</dbReference>
<evidence type="ECO:0000256" key="3">
    <source>
        <dbReference type="ARBA" id="ARBA00022982"/>
    </source>
</evidence>
<sequence>MEAHVDKDTCIGCGLCPSICDAVFEMDDDGKAVAKNPEVPSEHEDEAKDAEASCPVSAIVVK</sequence>
<dbReference type="PANTHER" id="PTHR36923:SF3">
    <property type="entry name" value="FERREDOXIN"/>
    <property type="match status" value="1"/>
</dbReference>
<dbReference type="PANTHER" id="PTHR36923">
    <property type="entry name" value="FERREDOXIN"/>
    <property type="match status" value="1"/>
</dbReference>
<dbReference type="GO" id="GO:0009055">
    <property type="term" value="F:electron transfer activity"/>
    <property type="evidence" value="ECO:0007669"/>
    <property type="project" value="UniProtKB-UniRule"/>
</dbReference>
<evidence type="ECO:0000256" key="2">
    <source>
        <dbReference type="ARBA" id="ARBA00022723"/>
    </source>
</evidence>
<keyword evidence="3 6" id="KW-0249">Electron transport</keyword>
<evidence type="ECO:0000256" key="7">
    <source>
        <dbReference type="SAM" id="MobiDB-lite"/>
    </source>
</evidence>
<evidence type="ECO:0000313" key="9">
    <source>
        <dbReference type="EMBL" id="TGY40243.1"/>
    </source>
</evidence>
<reference evidence="9 10" key="1">
    <citation type="submission" date="2019-04" db="EMBL/GenBank/DDBJ databases">
        <title>Microbes associate with the intestines of laboratory mice.</title>
        <authorList>
            <person name="Navarre W."/>
            <person name="Wong E."/>
            <person name="Huang K."/>
            <person name="Tropini C."/>
            <person name="Ng K."/>
            <person name="Yu B."/>
        </authorList>
    </citation>
    <scope>NUCLEOTIDE SEQUENCE [LARGE SCALE GENOMIC DNA]</scope>
    <source>
        <strain evidence="9 10">NM50_B9-20</strain>
    </source>
</reference>
<keyword evidence="4 6" id="KW-0408">Iron</keyword>
<dbReference type="GO" id="GO:0005506">
    <property type="term" value="F:iron ion binding"/>
    <property type="evidence" value="ECO:0007669"/>
    <property type="project" value="UniProtKB-UniRule"/>
</dbReference>
<feature type="region of interest" description="Disordered" evidence="7">
    <location>
        <begin position="36"/>
        <end position="62"/>
    </location>
</feature>
<gene>
    <name evidence="9" type="ORF">E5347_15640</name>
</gene>
<dbReference type="RefSeq" id="WP_136008159.1">
    <property type="nucleotide sequence ID" value="NZ_SRYR01000015.1"/>
</dbReference>
<evidence type="ECO:0000256" key="5">
    <source>
        <dbReference type="ARBA" id="ARBA00023014"/>
    </source>
</evidence>
<name>A0A4S2DH89_9CLOT</name>
<dbReference type="InterPro" id="IPR051269">
    <property type="entry name" value="Fe-S_cluster_ET"/>
</dbReference>
<dbReference type="Pfam" id="PF13459">
    <property type="entry name" value="Fer4_15"/>
    <property type="match status" value="1"/>
</dbReference>
<dbReference type="SUPFAM" id="SSF54862">
    <property type="entry name" value="4Fe-4S ferredoxins"/>
    <property type="match status" value="1"/>
</dbReference>
<dbReference type="PRINTS" id="PR00352">
    <property type="entry name" value="3FE4SFRDOXIN"/>
</dbReference>
<evidence type="ECO:0000256" key="1">
    <source>
        <dbReference type="ARBA" id="ARBA00022448"/>
    </source>
</evidence>
<keyword evidence="5 6" id="KW-0411">Iron-sulfur</keyword>
<dbReference type="PROSITE" id="PS51379">
    <property type="entry name" value="4FE4S_FER_2"/>
    <property type="match status" value="1"/>
</dbReference>
<dbReference type="EMBL" id="SRYR01000015">
    <property type="protein sequence ID" value="TGY40243.1"/>
    <property type="molecule type" value="Genomic_DNA"/>
</dbReference>
<feature type="domain" description="4Fe-4S ferredoxin-type" evidence="8">
    <location>
        <begin position="1"/>
        <end position="29"/>
    </location>
</feature>
<organism evidence="9 10">
    <name type="scientific">Clostridium sartagoforme</name>
    <dbReference type="NCBI Taxonomy" id="84031"/>
    <lineage>
        <taxon>Bacteria</taxon>
        <taxon>Bacillati</taxon>
        <taxon>Bacillota</taxon>
        <taxon>Clostridia</taxon>
        <taxon>Eubacteriales</taxon>
        <taxon>Clostridiaceae</taxon>
        <taxon>Clostridium</taxon>
    </lineage>
</organism>
<dbReference type="Gene3D" id="3.30.70.20">
    <property type="match status" value="1"/>
</dbReference>
<evidence type="ECO:0000256" key="4">
    <source>
        <dbReference type="ARBA" id="ARBA00023004"/>
    </source>
</evidence>
<dbReference type="OrthoDB" id="9803319at2"/>
<keyword evidence="10" id="KW-1185">Reference proteome</keyword>
<dbReference type="GO" id="GO:0051536">
    <property type="term" value="F:iron-sulfur cluster binding"/>
    <property type="evidence" value="ECO:0007669"/>
    <property type="project" value="UniProtKB-KW"/>
</dbReference>
<protein>
    <recommendedName>
        <fullName evidence="6">Ferredoxin</fullName>
    </recommendedName>
</protein>
<evidence type="ECO:0000313" key="10">
    <source>
        <dbReference type="Proteomes" id="UP000306888"/>
    </source>
</evidence>
<feature type="compositionally biased region" description="Basic and acidic residues" evidence="7">
    <location>
        <begin position="40"/>
        <end position="51"/>
    </location>
</feature>
<evidence type="ECO:0000256" key="6">
    <source>
        <dbReference type="RuleBase" id="RU368020"/>
    </source>
</evidence>
<accession>A0A4S2DH89</accession>
<dbReference type="Proteomes" id="UP000306888">
    <property type="component" value="Unassembled WGS sequence"/>
</dbReference>
<comment type="function">
    <text evidence="6">Ferredoxins are iron-sulfur proteins that transfer electrons in a wide variety of metabolic reactions.</text>
</comment>
<keyword evidence="2 6" id="KW-0479">Metal-binding</keyword>